<keyword evidence="1" id="KW-0732">Signal</keyword>
<keyword evidence="3" id="KW-1185">Reference proteome</keyword>
<gene>
    <name evidence="2" type="ORF">LTRI10_LOCUS3368</name>
</gene>
<accession>A0AAV2CGF6</accession>
<evidence type="ECO:0000313" key="2">
    <source>
        <dbReference type="EMBL" id="CAL1355617.1"/>
    </source>
</evidence>
<organism evidence="2 3">
    <name type="scientific">Linum trigynum</name>
    <dbReference type="NCBI Taxonomy" id="586398"/>
    <lineage>
        <taxon>Eukaryota</taxon>
        <taxon>Viridiplantae</taxon>
        <taxon>Streptophyta</taxon>
        <taxon>Embryophyta</taxon>
        <taxon>Tracheophyta</taxon>
        <taxon>Spermatophyta</taxon>
        <taxon>Magnoliopsida</taxon>
        <taxon>eudicotyledons</taxon>
        <taxon>Gunneridae</taxon>
        <taxon>Pentapetalae</taxon>
        <taxon>rosids</taxon>
        <taxon>fabids</taxon>
        <taxon>Malpighiales</taxon>
        <taxon>Linaceae</taxon>
        <taxon>Linum</taxon>
    </lineage>
</organism>
<feature type="chain" id="PRO_5043965496" evidence="1">
    <location>
        <begin position="24"/>
        <end position="72"/>
    </location>
</feature>
<sequence length="72" mass="8381">MMKASLVLMSSIIIVHLSSPISAYCFFRPPKLFHWLHRNRSFVIFQMEKVEEARSLEEQLVMEEGGDEISLP</sequence>
<proteinExistence type="predicted"/>
<reference evidence="2 3" key="1">
    <citation type="submission" date="2024-04" db="EMBL/GenBank/DDBJ databases">
        <authorList>
            <person name="Fracassetti M."/>
        </authorList>
    </citation>
    <scope>NUCLEOTIDE SEQUENCE [LARGE SCALE GENOMIC DNA]</scope>
</reference>
<protein>
    <submittedName>
        <fullName evidence="2">Uncharacterized protein</fullName>
    </submittedName>
</protein>
<dbReference type="Proteomes" id="UP001497516">
    <property type="component" value="Chromosome 1"/>
</dbReference>
<name>A0AAV2CGF6_9ROSI</name>
<dbReference type="EMBL" id="OZ034813">
    <property type="protein sequence ID" value="CAL1355617.1"/>
    <property type="molecule type" value="Genomic_DNA"/>
</dbReference>
<dbReference type="AlphaFoldDB" id="A0AAV2CGF6"/>
<evidence type="ECO:0000313" key="3">
    <source>
        <dbReference type="Proteomes" id="UP001497516"/>
    </source>
</evidence>
<evidence type="ECO:0000256" key="1">
    <source>
        <dbReference type="SAM" id="SignalP"/>
    </source>
</evidence>
<feature type="signal peptide" evidence="1">
    <location>
        <begin position="1"/>
        <end position="23"/>
    </location>
</feature>